<dbReference type="InterPro" id="IPR023186">
    <property type="entry name" value="IUNH"/>
</dbReference>
<evidence type="ECO:0000256" key="1">
    <source>
        <dbReference type="ARBA" id="ARBA00022801"/>
    </source>
</evidence>
<reference evidence="4" key="1">
    <citation type="journal article" date="2021" name="Gut Microbes">
        <title>A synthetic consortium of 100 gut commensals modulates the composition and function in a colon model of the microbiome of elderly subjects.</title>
        <authorList>
            <person name="Perez M."/>
            <person name="Ntemiri A."/>
            <person name="Tan H."/>
            <person name="Harris H.M.B."/>
            <person name="Roager H.M."/>
            <person name="Ribiere C."/>
            <person name="O'Toole P.W."/>
        </authorList>
    </citation>
    <scope>NUCLEOTIDE SEQUENCE</scope>
    <source>
        <strain evidence="4">MCC335</strain>
    </source>
</reference>
<dbReference type="InterPro" id="IPR001910">
    <property type="entry name" value="Inosine/uridine_hydrolase_dom"/>
</dbReference>
<name>A0AA41FJ08_9FIRM</name>
<dbReference type="EMBL" id="WQPS01000064">
    <property type="protein sequence ID" value="MBT9812654.1"/>
    <property type="molecule type" value="Genomic_DNA"/>
</dbReference>
<evidence type="ECO:0000313" key="5">
    <source>
        <dbReference type="Proteomes" id="UP000708338"/>
    </source>
</evidence>
<keyword evidence="2" id="KW-0326">Glycosidase</keyword>
<evidence type="ECO:0000313" key="4">
    <source>
        <dbReference type="EMBL" id="MBT9812654.1"/>
    </source>
</evidence>
<protein>
    <submittedName>
        <fullName evidence="4">Nucleoside hydrolase</fullName>
    </submittedName>
</protein>
<dbReference type="PANTHER" id="PTHR12304">
    <property type="entry name" value="INOSINE-URIDINE PREFERRING NUCLEOSIDE HYDROLASE"/>
    <property type="match status" value="1"/>
</dbReference>
<dbReference type="InterPro" id="IPR036452">
    <property type="entry name" value="Ribo_hydro-like"/>
</dbReference>
<dbReference type="SUPFAM" id="SSF53590">
    <property type="entry name" value="Nucleoside hydrolase"/>
    <property type="match status" value="1"/>
</dbReference>
<dbReference type="GO" id="GO:0006152">
    <property type="term" value="P:purine nucleoside catabolic process"/>
    <property type="evidence" value="ECO:0007669"/>
    <property type="project" value="TreeGrafter"/>
</dbReference>
<dbReference type="RefSeq" id="WP_045092948.1">
    <property type="nucleotide sequence ID" value="NZ_CABJDD010000009.1"/>
</dbReference>
<feature type="domain" description="Inosine/uridine-preferring nucleoside hydrolase" evidence="3">
    <location>
        <begin position="4"/>
        <end position="301"/>
    </location>
</feature>
<organism evidence="4 5">
    <name type="scientific">Enterocloster citroniae</name>
    <dbReference type="NCBI Taxonomy" id="358743"/>
    <lineage>
        <taxon>Bacteria</taxon>
        <taxon>Bacillati</taxon>
        <taxon>Bacillota</taxon>
        <taxon>Clostridia</taxon>
        <taxon>Lachnospirales</taxon>
        <taxon>Lachnospiraceae</taxon>
        <taxon>Enterocloster</taxon>
    </lineage>
</organism>
<dbReference type="GO" id="GO:0005829">
    <property type="term" value="C:cytosol"/>
    <property type="evidence" value="ECO:0007669"/>
    <property type="project" value="TreeGrafter"/>
</dbReference>
<evidence type="ECO:0000259" key="3">
    <source>
        <dbReference type="Pfam" id="PF01156"/>
    </source>
</evidence>
<proteinExistence type="predicted"/>
<dbReference type="Proteomes" id="UP000708338">
    <property type="component" value="Unassembled WGS sequence"/>
</dbReference>
<evidence type="ECO:0000256" key="2">
    <source>
        <dbReference type="ARBA" id="ARBA00023295"/>
    </source>
</evidence>
<accession>A0AA41FJ08</accession>
<comment type="caution">
    <text evidence="4">The sequence shown here is derived from an EMBL/GenBank/DDBJ whole genome shotgun (WGS) entry which is preliminary data.</text>
</comment>
<gene>
    <name evidence="4" type="ORF">GPL26_23955</name>
</gene>
<dbReference type="AlphaFoldDB" id="A0AA41FJ08"/>
<dbReference type="Pfam" id="PF01156">
    <property type="entry name" value="IU_nuc_hydro"/>
    <property type="match status" value="1"/>
</dbReference>
<sequence length="315" mass="34234">MKYMILSVDTGIDDALAIAYALGQDQYKLLGITASYGMAPLEKTYRNTCRLLNILGHPEIPVYPGSTAPIQGIRTYNGDFHGMDGAANLLGEPEQNERPPEHSKNSITFIRESIAKYGRDLTLVTTGPLTDLAKILDASPCLCREIGRIVSMGGALTCPGNSSPVAEANIKADVSASKAVLEAGLPLTLIGLDVTRKTLLTRSEIDRWNDLGTEAGHFYCKLLSHYLEEYNRFYPYLHGCALHDPLAVAAACNPQIFTMLPFHLTVCTEGPLTGRITENLMADPGEKETMVALKVDSPLFKAMFSDRVGSVLGRV</sequence>
<dbReference type="Gene3D" id="3.90.245.10">
    <property type="entry name" value="Ribonucleoside hydrolase-like"/>
    <property type="match status" value="1"/>
</dbReference>
<dbReference type="CDD" id="cd02650">
    <property type="entry name" value="nuc_hydro_CaPnhB"/>
    <property type="match status" value="1"/>
</dbReference>
<dbReference type="PANTHER" id="PTHR12304:SF4">
    <property type="entry name" value="URIDINE NUCLEOSIDASE"/>
    <property type="match status" value="1"/>
</dbReference>
<dbReference type="GO" id="GO:0008477">
    <property type="term" value="F:purine nucleosidase activity"/>
    <property type="evidence" value="ECO:0007669"/>
    <property type="project" value="TreeGrafter"/>
</dbReference>
<keyword evidence="1 4" id="KW-0378">Hydrolase</keyword>